<name>A0A0P6Y414_9CHLR</name>
<dbReference type="Gene3D" id="2.60.200.20">
    <property type="match status" value="1"/>
</dbReference>
<evidence type="ECO:0000259" key="1">
    <source>
        <dbReference type="PROSITE" id="PS50006"/>
    </source>
</evidence>
<dbReference type="InterPro" id="IPR008984">
    <property type="entry name" value="SMAD_FHA_dom_sf"/>
</dbReference>
<dbReference type="Proteomes" id="UP000050277">
    <property type="component" value="Unassembled WGS sequence"/>
</dbReference>
<gene>
    <name evidence="2" type="ORF">SE18_11660</name>
</gene>
<dbReference type="InterPro" id="IPR000253">
    <property type="entry name" value="FHA_dom"/>
</dbReference>
<dbReference type="PANTHER" id="PTHR23308">
    <property type="entry name" value="NUCLEAR INHIBITOR OF PROTEIN PHOSPHATASE-1"/>
    <property type="match status" value="1"/>
</dbReference>
<organism evidence="2 3">
    <name type="scientific">Herpetosiphon geysericola</name>
    <dbReference type="NCBI Taxonomy" id="70996"/>
    <lineage>
        <taxon>Bacteria</taxon>
        <taxon>Bacillati</taxon>
        <taxon>Chloroflexota</taxon>
        <taxon>Chloroflexia</taxon>
        <taxon>Herpetosiphonales</taxon>
        <taxon>Herpetosiphonaceae</taxon>
        <taxon>Herpetosiphon</taxon>
    </lineage>
</organism>
<dbReference type="EMBL" id="LGKP01000021">
    <property type="protein sequence ID" value="KPL86645.1"/>
    <property type="molecule type" value="Genomic_DNA"/>
</dbReference>
<accession>A0A0P6Y414</accession>
<protein>
    <recommendedName>
        <fullName evidence="1">FHA domain-containing protein</fullName>
    </recommendedName>
</protein>
<proteinExistence type="predicted"/>
<dbReference type="PROSITE" id="PS50006">
    <property type="entry name" value="FHA_DOMAIN"/>
    <property type="match status" value="1"/>
</dbReference>
<comment type="caution">
    <text evidence="2">The sequence shown here is derived from an EMBL/GenBank/DDBJ whole genome shotgun (WGS) entry which is preliminary data.</text>
</comment>
<dbReference type="RefSeq" id="WP_054534631.1">
    <property type="nucleotide sequence ID" value="NZ_LGKP01000021.1"/>
</dbReference>
<dbReference type="Pfam" id="PF00498">
    <property type="entry name" value="FHA"/>
    <property type="match status" value="1"/>
</dbReference>
<evidence type="ECO:0000313" key="3">
    <source>
        <dbReference type="Proteomes" id="UP000050277"/>
    </source>
</evidence>
<reference evidence="2 3" key="1">
    <citation type="submission" date="2015-07" db="EMBL/GenBank/DDBJ databases">
        <title>Whole genome sequence of Herpetosiphon geysericola DSM 7119.</title>
        <authorList>
            <person name="Hemp J."/>
            <person name="Ward L.M."/>
            <person name="Pace L.A."/>
            <person name="Fischer W.W."/>
        </authorList>
    </citation>
    <scope>NUCLEOTIDE SEQUENCE [LARGE SCALE GENOMIC DNA]</scope>
    <source>
        <strain evidence="2 3">DSM 7119</strain>
    </source>
</reference>
<dbReference type="InterPro" id="IPR050923">
    <property type="entry name" value="Cell_Proc_Reg/RNA_Proc"/>
</dbReference>
<dbReference type="CDD" id="cd00060">
    <property type="entry name" value="FHA"/>
    <property type="match status" value="1"/>
</dbReference>
<dbReference type="SMART" id="SM00240">
    <property type="entry name" value="FHA"/>
    <property type="match status" value="1"/>
</dbReference>
<keyword evidence="3" id="KW-1185">Reference proteome</keyword>
<evidence type="ECO:0000313" key="2">
    <source>
        <dbReference type="EMBL" id="KPL86645.1"/>
    </source>
</evidence>
<dbReference type="SUPFAM" id="SSF49879">
    <property type="entry name" value="SMAD/FHA domain"/>
    <property type="match status" value="1"/>
</dbReference>
<dbReference type="AlphaFoldDB" id="A0A0P6Y414"/>
<dbReference type="OrthoDB" id="9815925at2"/>
<dbReference type="STRING" id="70996.SE18_11660"/>
<sequence>MIKCPACETENLPGTFFCIDCGSSFLPSRIRETTASLGASSMAGGSGNLVIPPPAPPRDTAVPVLRVVILNSGRKLGFNTNQPIVIGRQDNKGSFYPDIDLSTDGGLEAGVSRRHAIIRIQAGNVCTLEDLGSSNGTFINREKLTANSPKALRHGDEVRLGNILLRIELTSQ</sequence>
<feature type="domain" description="FHA" evidence="1">
    <location>
        <begin position="84"/>
        <end position="144"/>
    </location>
</feature>